<name>A0A177N326_9GAMM</name>
<dbReference type="OrthoDB" id="9805115at2"/>
<dbReference type="PANTHER" id="PTHR30595:SF6">
    <property type="entry name" value="SCHLAFEN ALBA-2 DOMAIN-CONTAINING PROTEIN"/>
    <property type="match status" value="1"/>
</dbReference>
<feature type="domain" description="Schlafen AlbA-2" evidence="1">
    <location>
        <begin position="23"/>
        <end position="144"/>
    </location>
</feature>
<accession>A0A177N326</accession>
<keyword evidence="3" id="KW-1185">Reference proteome</keyword>
<sequence length="256" mass="28698">MTMDRDQQYLRGLVEELRKLPNETTWLEFKVNNSDPDEIGEYLSALSNAAALEGKANAYLLWGIADDSHDVVGTGFAPGKARKGGEELESWLLRLFSPRLHFRLMPVDIGGKTVVVLEIPRASGKPTQFAGKELIRVGSYKKPLKDYPELERTLWRVFDQTPFEALKAAENLAVADVLALLDYPAYFDLLKQPLPTDQTGILSRLEEAALLVRNFAGGWDITNLGAILFAKDLHRFRGLSRKAMRVISYQGKGHCH</sequence>
<evidence type="ECO:0000313" key="3">
    <source>
        <dbReference type="Proteomes" id="UP000078476"/>
    </source>
</evidence>
<dbReference type="InterPro" id="IPR007421">
    <property type="entry name" value="Schlafen_AlbA_2_dom"/>
</dbReference>
<dbReference type="InterPro" id="IPR038461">
    <property type="entry name" value="Schlafen_AlbA_2_dom_sf"/>
</dbReference>
<dbReference type="PANTHER" id="PTHR30595">
    <property type="entry name" value="GLPR-RELATED TRANSCRIPTIONAL REPRESSOR"/>
    <property type="match status" value="1"/>
</dbReference>
<evidence type="ECO:0000259" key="1">
    <source>
        <dbReference type="Pfam" id="PF04326"/>
    </source>
</evidence>
<dbReference type="RefSeq" id="WP_066985769.1">
    <property type="nucleotide sequence ID" value="NZ_LUUI01000139.1"/>
</dbReference>
<proteinExistence type="predicted"/>
<dbReference type="Pfam" id="PF04326">
    <property type="entry name" value="SLFN_AlbA_2"/>
    <property type="match status" value="1"/>
</dbReference>
<dbReference type="STRING" id="980561.A1359_14350"/>
<reference evidence="2 3" key="1">
    <citation type="submission" date="2016-03" db="EMBL/GenBank/DDBJ databases">
        <authorList>
            <person name="Ploux O."/>
        </authorList>
    </citation>
    <scope>NUCLEOTIDE SEQUENCE [LARGE SCALE GENOMIC DNA]</scope>
    <source>
        <strain evidence="2 3">R-45370</strain>
    </source>
</reference>
<comment type="caution">
    <text evidence="2">The sequence shown here is derived from an EMBL/GenBank/DDBJ whole genome shotgun (WGS) entry which is preliminary data.</text>
</comment>
<dbReference type="EMBL" id="LUUI01000139">
    <property type="protein sequence ID" value="OAI11600.1"/>
    <property type="molecule type" value="Genomic_DNA"/>
</dbReference>
<protein>
    <recommendedName>
        <fullName evidence="1">Schlafen AlbA-2 domain-containing protein</fullName>
    </recommendedName>
</protein>
<gene>
    <name evidence="2" type="ORF">A1359_14350</name>
</gene>
<organism evidence="2 3">
    <name type="scientific">Methylomonas lenta</name>
    <dbReference type="NCBI Taxonomy" id="980561"/>
    <lineage>
        <taxon>Bacteria</taxon>
        <taxon>Pseudomonadati</taxon>
        <taxon>Pseudomonadota</taxon>
        <taxon>Gammaproteobacteria</taxon>
        <taxon>Methylococcales</taxon>
        <taxon>Methylococcaceae</taxon>
        <taxon>Methylomonas</taxon>
    </lineage>
</organism>
<dbReference type="Gene3D" id="3.30.950.30">
    <property type="entry name" value="Schlafen, AAA domain"/>
    <property type="match status" value="1"/>
</dbReference>
<dbReference type="Proteomes" id="UP000078476">
    <property type="component" value="Unassembled WGS sequence"/>
</dbReference>
<evidence type="ECO:0000313" key="2">
    <source>
        <dbReference type="EMBL" id="OAI11600.1"/>
    </source>
</evidence>
<dbReference type="AlphaFoldDB" id="A0A177N326"/>